<accession>A0A381NLQ7</accession>
<name>A0A381NLQ7_9ZZZZ</name>
<dbReference type="AlphaFoldDB" id="A0A381NLQ7"/>
<sequence>MELIQKSRLAAKRIAYRLRENQIIGLPNILIIEISAMQSLGS</sequence>
<reference evidence="1" key="1">
    <citation type="submission" date="2018-05" db="EMBL/GenBank/DDBJ databases">
        <authorList>
            <person name="Lanie J.A."/>
            <person name="Ng W.-L."/>
            <person name="Kazmierczak K.M."/>
            <person name="Andrzejewski T.M."/>
            <person name="Davidsen T.M."/>
            <person name="Wayne K.J."/>
            <person name="Tettelin H."/>
            <person name="Glass J.I."/>
            <person name="Rusch D."/>
            <person name="Podicherti R."/>
            <person name="Tsui H.-C.T."/>
            <person name="Winkler M.E."/>
        </authorList>
    </citation>
    <scope>NUCLEOTIDE SEQUENCE</scope>
</reference>
<gene>
    <name evidence="1" type="ORF">METZ01_LOCUS8369</name>
</gene>
<proteinExistence type="predicted"/>
<organism evidence="1">
    <name type="scientific">marine metagenome</name>
    <dbReference type="NCBI Taxonomy" id="408172"/>
    <lineage>
        <taxon>unclassified sequences</taxon>
        <taxon>metagenomes</taxon>
        <taxon>ecological metagenomes</taxon>
    </lineage>
</organism>
<dbReference type="EMBL" id="UINC01000444">
    <property type="protein sequence ID" value="SUZ55515.1"/>
    <property type="molecule type" value="Genomic_DNA"/>
</dbReference>
<protein>
    <submittedName>
        <fullName evidence="1">Uncharacterized protein</fullName>
    </submittedName>
</protein>
<evidence type="ECO:0000313" key="1">
    <source>
        <dbReference type="EMBL" id="SUZ55515.1"/>
    </source>
</evidence>